<name>A0ABU3H422_9BACL</name>
<dbReference type="NCBIfam" id="NF002460">
    <property type="entry name" value="PRK01658.1"/>
    <property type="match status" value="1"/>
</dbReference>
<evidence type="ECO:0000256" key="3">
    <source>
        <dbReference type="ARBA" id="ARBA00022692"/>
    </source>
</evidence>
<dbReference type="Pfam" id="PF03788">
    <property type="entry name" value="LrgA"/>
    <property type="match status" value="1"/>
</dbReference>
<feature type="transmembrane region" description="Helical" evidence="6">
    <location>
        <begin position="28"/>
        <end position="46"/>
    </location>
</feature>
<keyword evidence="8" id="KW-1185">Reference proteome</keyword>
<evidence type="ECO:0000256" key="5">
    <source>
        <dbReference type="ARBA" id="ARBA00023136"/>
    </source>
</evidence>
<comment type="caution">
    <text evidence="7">The sequence shown here is derived from an EMBL/GenBank/DDBJ whole genome shotgun (WGS) entry which is preliminary data.</text>
</comment>
<evidence type="ECO:0000256" key="2">
    <source>
        <dbReference type="ARBA" id="ARBA00022475"/>
    </source>
</evidence>
<keyword evidence="2" id="KW-1003">Cell membrane</keyword>
<dbReference type="EMBL" id="JAUSUY010000003">
    <property type="protein sequence ID" value="MDT3425495.1"/>
    <property type="molecule type" value="Genomic_DNA"/>
</dbReference>
<accession>A0ABU3H422</accession>
<feature type="transmembrane region" description="Helical" evidence="6">
    <location>
        <begin position="58"/>
        <end position="78"/>
    </location>
</feature>
<evidence type="ECO:0000256" key="1">
    <source>
        <dbReference type="ARBA" id="ARBA00004651"/>
    </source>
</evidence>
<feature type="transmembrane region" description="Helical" evidence="6">
    <location>
        <begin position="90"/>
        <end position="115"/>
    </location>
</feature>
<dbReference type="InterPro" id="IPR005538">
    <property type="entry name" value="LrgA/CidA"/>
</dbReference>
<evidence type="ECO:0000313" key="7">
    <source>
        <dbReference type="EMBL" id="MDT3425495.1"/>
    </source>
</evidence>
<dbReference type="PANTHER" id="PTHR33931">
    <property type="entry name" value="HOLIN-LIKE PROTEIN CIDA-RELATED"/>
    <property type="match status" value="1"/>
</dbReference>
<keyword evidence="5 6" id="KW-0472">Membrane</keyword>
<organism evidence="7 8">
    <name type="scientific">Paenibacillus forsythiae</name>
    <dbReference type="NCBI Taxonomy" id="365616"/>
    <lineage>
        <taxon>Bacteria</taxon>
        <taxon>Bacillati</taxon>
        <taxon>Bacillota</taxon>
        <taxon>Bacilli</taxon>
        <taxon>Bacillales</taxon>
        <taxon>Paenibacillaceae</taxon>
        <taxon>Paenibacillus</taxon>
    </lineage>
</organism>
<keyword evidence="4 6" id="KW-1133">Transmembrane helix</keyword>
<reference evidence="7 8" key="1">
    <citation type="submission" date="2023-07" db="EMBL/GenBank/DDBJ databases">
        <title>Genomic Encyclopedia of Type Strains, Phase IV (KMG-IV): sequencing the most valuable type-strain genomes for metagenomic binning, comparative biology and taxonomic classification.</title>
        <authorList>
            <person name="Goeker M."/>
        </authorList>
    </citation>
    <scope>NUCLEOTIDE SEQUENCE [LARGE SCALE GENOMIC DNA]</scope>
    <source>
        <strain evidence="7 8">T98</strain>
    </source>
</reference>
<gene>
    <name evidence="7" type="ORF">J2Z22_001011</name>
</gene>
<comment type="subcellular location">
    <subcellularLocation>
        <location evidence="1">Cell membrane</location>
        <topology evidence="1">Multi-pass membrane protein</topology>
    </subcellularLocation>
</comment>
<keyword evidence="3 6" id="KW-0812">Transmembrane</keyword>
<proteinExistence type="predicted"/>
<protein>
    <submittedName>
        <fullName evidence="7">Holin-like protein</fullName>
    </submittedName>
</protein>
<dbReference type="Proteomes" id="UP001248709">
    <property type="component" value="Unassembled WGS sequence"/>
</dbReference>
<dbReference type="PANTHER" id="PTHR33931:SF2">
    <property type="entry name" value="HOLIN-LIKE PROTEIN CIDA"/>
    <property type="match status" value="1"/>
</dbReference>
<evidence type="ECO:0000256" key="4">
    <source>
        <dbReference type="ARBA" id="ARBA00022989"/>
    </source>
</evidence>
<evidence type="ECO:0000256" key="6">
    <source>
        <dbReference type="SAM" id="Phobius"/>
    </source>
</evidence>
<sequence>MRKLIIGMLQVGALSVFSLAMSELSSWLHLPIPGSIIGMVVLFILLETGVVRLGWVEIGASWLLAELLLFFVPSAIGVMKYSSLLETDGLSLLAIILAGTFIVMASSGLLTALIFKVKEGKQHADRNSVSGSDSRNLSDLQTDLRGQEQNVLVAADHYAASNYQLPADDGRVL</sequence>
<evidence type="ECO:0000313" key="8">
    <source>
        <dbReference type="Proteomes" id="UP001248709"/>
    </source>
</evidence>